<evidence type="ECO:0000256" key="1">
    <source>
        <dbReference type="ARBA" id="ARBA00023125"/>
    </source>
</evidence>
<dbReference type="GO" id="GO:0003677">
    <property type="term" value="F:DNA binding"/>
    <property type="evidence" value="ECO:0007669"/>
    <property type="project" value="UniProtKB-UniRule"/>
</dbReference>
<dbReference type="InterPro" id="IPR036388">
    <property type="entry name" value="WH-like_DNA-bd_sf"/>
</dbReference>
<evidence type="ECO:0000256" key="2">
    <source>
        <dbReference type="PROSITE-ProRule" id="PRU01091"/>
    </source>
</evidence>
<dbReference type="InterPro" id="IPR011990">
    <property type="entry name" value="TPR-like_helical_dom_sf"/>
</dbReference>
<dbReference type="CDD" id="cd00383">
    <property type="entry name" value="trans_reg_C"/>
    <property type="match status" value="1"/>
</dbReference>
<dbReference type="OrthoDB" id="54411at2"/>
<dbReference type="InterPro" id="IPR016032">
    <property type="entry name" value="Sig_transdc_resp-reg_C-effctor"/>
</dbReference>
<sequence>MPNEPQSIVLGEAILDMVRGTLTRDGEVLGLRSKPFRLLCELARQADRVVPRAELLDAVWPDVIVTDASLTQAVYDIRKALKDDEGRLLRTVARRGFMLCPTRHVEGPPRAALQAPPRIALLPWANRTGDPRFGPMLEGLVEEITAGLARFQNLTVVARHSAFAAAADPNMQLPEIGAKLRADYLVDGSARLDQDRLVLALSLNDVRSDVAIWGESFVLDGTGWLTLQDLVPRRIAQRLSLTVEEASRRESLRRSPAELSAFDHLSRGRALMRSVRSGPCEEAHAHFTAAIEADPTLGVAHSYLGLVEITAYDFFQAPLEVKEHARNEGLRGVQLSPEDSRCQGLLSLFHTCLAEFEPAEEAARRAVALNPCDADALHHLASVLLSRGRPQECLDWLDRAKDINPLWPEYYDLVHAMGLLHLDRHEEAARLLSRITQRSAHHEIWLAASYAMAGDVAQARRHAEHTHLRHSA</sequence>
<dbReference type="SUPFAM" id="SSF46894">
    <property type="entry name" value="C-terminal effector domain of the bipartite response regulators"/>
    <property type="match status" value="1"/>
</dbReference>
<dbReference type="HOGENOM" id="CLU_019981_4_0_5"/>
<dbReference type="Pfam" id="PF00486">
    <property type="entry name" value="Trans_reg_C"/>
    <property type="match status" value="1"/>
</dbReference>
<dbReference type="PROSITE" id="PS51755">
    <property type="entry name" value="OMPR_PHOB"/>
    <property type="match status" value="1"/>
</dbReference>
<keyword evidence="1 2" id="KW-0238">DNA-binding</keyword>
<dbReference type="Gene3D" id="1.10.10.10">
    <property type="entry name" value="Winged helix-like DNA-binding domain superfamily/Winged helix DNA-binding domain"/>
    <property type="match status" value="1"/>
</dbReference>
<evidence type="ECO:0000313" key="5">
    <source>
        <dbReference type="Proteomes" id="UP000019666"/>
    </source>
</evidence>
<dbReference type="GO" id="GO:0006355">
    <property type="term" value="P:regulation of DNA-templated transcription"/>
    <property type="evidence" value="ECO:0007669"/>
    <property type="project" value="InterPro"/>
</dbReference>
<gene>
    <name evidence="4" type="ORF">Rumeso_02837</name>
</gene>
<dbReference type="Gene3D" id="1.25.40.10">
    <property type="entry name" value="Tetratricopeptide repeat domain"/>
    <property type="match status" value="1"/>
</dbReference>
<proteinExistence type="predicted"/>
<dbReference type="AlphaFoldDB" id="A0A017HN89"/>
<dbReference type="GO" id="GO:0000160">
    <property type="term" value="P:phosphorelay signal transduction system"/>
    <property type="evidence" value="ECO:0007669"/>
    <property type="project" value="InterPro"/>
</dbReference>
<evidence type="ECO:0000259" key="3">
    <source>
        <dbReference type="PROSITE" id="PS51755"/>
    </source>
</evidence>
<dbReference type="Proteomes" id="UP000019666">
    <property type="component" value="Unassembled WGS sequence"/>
</dbReference>
<dbReference type="SUPFAM" id="SSF48452">
    <property type="entry name" value="TPR-like"/>
    <property type="match status" value="1"/>
</dbReference>
<feature type="DNA-binding region" description="OmpR/PhoB-type" evidence="2">
    <location>
        <begin position="5"/>
        <end position="101"/>
    </location>
</feature>
<name>A0A017HN89_9RHOB</name>
<accession>A0A017HN89</accession>
<dbReference type="GO" id="GO:0042802">
    <property type="term" value="F:identical protein binding"/>
    <property type="evidence" value="ECO:0007669"/>
    <property type="project" value="InterPro"/>
</dbReference>
<dbReference type="EMBL" id="AOSK01000071">
    <property type="protein sequence ID" value="EYD75598.1"/>
    <property type="molecule type" value="Genomic_DNA"/>
</dbReference>
<dbReference type="SMART" id="SM00862">
    <property type="entry name" value="Trans_reg_C"/>
    <property type="match status" value="1"/>
</dbReference>
<dbReference type="PATRIC" id="fig|442562.3.peg.2790"/>
<feature type="domain" description="OmpR/PhoB-type" evidence="3">
    <location>
        <begin position="5"/>
        <end position="101"/>
    </location>
</feature>
<protein>
    <submittedName>
        <fullName evidence="4">Transcriptional regulatory protein-like type</fullName>
    </submittedName>
</protein>
<dbReference type="InterPro" id="IPR001867">
    <property type="entry name" value="OmpR/PhoB-type_DNA-bd"/>
</dbReference>
<dbReference type="InterPro" id="IPR011717">
    <property type="entry name" value="TPR-4"/>
</dbReference>
<comment type="caution">
    <text evidence="4">The sequence shown here is derived from an EMBL/GenBank/DDBJ whole genome shotgun (WGS) entry which is preliminary data.</text>
</comment>
<dbReference type="RefSeq" id="WP_037283875.1">
    <property type="nucleotide sequence ID" value="NZ_KK088627.1"/>
</dbReference>
<evidence type="ECO:0000313" key="4">
    <source>
        <dbReference type="EMBL" id="EYD75598.1"/>
    </source>
</evidence>
<dbReference type="Pfam" id="PF07721">
    <property type="entry name" value="TPR_4"/>
    <property type="match status" value="2"/>
</dbReference>
<organism evidence="4 5">
    <name type="scientific">Rubellimicrobium mesophilum DSM 19309</name>
    <dbReference type="NCBI Taxonomy" id="442562"/>
    <lineage>
        <taxon>Bacteria</taxon>
        <taxon>Pseudomonadati</taxon>
        <taxon>Pseudomonadota</taxon>
        <taxon>Alphaproteobacteria</taxon>
        <taxon>Rhodobacterales</taxon>
        <taxon>Roseobacteraceae</taxon>
        <taxon>Rubellimicrobium</taxon>
    </lineage>
</organism>
<keyword evidence="5" id="KW-1185">Reference proteome</keyword>
<reference evidence="4 5" key="1">
    <citation type="submission" date="2013-02" db="EMBL/GenBank/DDBJ databases">
        <authorList>
            <person name="Fiebig A."/>
            <person name="Goeker M."/>
            <person name="Klenk H.-P.P."/>
        </authorList>
    </citation>
    <scope>NUCLEOTIDE SEQUENCE [LARGE SCALE GENOMIC DNA]</scope>
    <source>
        <strain evidence="4 5">DSM 19309</strain>
    </source>
</reference>
<dbReference type="STRING" id="442562.Rumeso_02837"/>